<evidence type="ECO:0000256" key="6">
    <source>
        <dbReference type="ARBA" id="ARBA00023163"/>
    </source>
</evidence>
<keyword evidence="7 9" id="KW-0539">Nucleus</keyword>
<comment type="subunit">
    <text evidence="9">Component of the Mediator complex.</text>
</comment>
<dbReference type="GO" id="GO:0070847">
    <property type="term" value="C:core mediator complex"/>
    <property type="evidence" value="ECO:0007669"/>
    <property type="project" value="TreeGrafter"/>
</dbReference>
<evidence type="ECO:0000256" key="10">
    <source>
        <dbReference type="SAM" id="MobiDB-lite"/>
    </source>
</evidence>
<feature type="compositionally biased region" description="Low complexity" evidence="10">
    <location>
        <begin position="113"/>
        <end position="125"/>
    </location>
</feature>
<evidence type="ECO:0000256" key="1">
    <source>
        <dbReference type="ARBA" id="ARBA00004123"/>
    </source>
</evidence>
<organism evidence="12 13">
    <name type="scientific">Zalerion maritima</name>
    <dbReference type="NCBI Taxonomy" id="339359"/>
    <lineage>
        <taxon>Eukaryota</taxon>
        <taxon>Fungi</taxon>
        <taxon>Dikarya</taxon>
        <taxon>Ascomycota</taxon>
        <taxon>Pezizomycotina</taxon>
        <taxon>Sordariomycetes</taxon>
        <taxon>Lulworthiomycetidae</taxon>
        <taxon>Lulworthiales</taxon>
        <taxon>Lulworthiaceae</taxon>
        <taxon>Zalerion</taxon>
    </lineage>
</organism>
<protein>
    <recommendedName>
        <fullName evidence="3 9">Mediator of RNA polymerase II transcription subunit 14</fullName>
    </recommendedName>
    <alternativeName>
        <fullName evidence="8 9">Mediator complex subunit 14</fullName>
    </alternativeName>
</protein>
<evidence type="ECO:0000256" key="2">
    <source>
        <dbReference type="ARBA" id="ARBA00007813"/>
    </source>
</evidence>
<name>A0AAD5RW76_9PEZI</name>
<dbReference type="Proteomes" id="UP001201980">
    <property type="component" value="Unassembled WGS sequence"/>
</dbReference>
<keyword evidence="5 9" id="KW-0010">Activator</keyword>
<feature type="compositionally biased region" description="Low complexity" evidence="10">
    <location>
        <begin position="1073"/>
        <end position="1090"/>
    </location>
</feature>
<feature type="compositionally biased region" description="Low complexity" evidence="10">
    <location>
        <begin position="1102"/>
        <end position="1116"/>
    </location>
</feature>
<evidence type="ECO:0000256" key="5">
    <source>
        <dbReference type="ARBA" id="ARBA00023159"/>
    </source>
</evidence>
<dbReference type="GO" id="GO:0003712">
    <property type="term" value="F:transcription coregulator activity"/>
    <property type="evidence" value="ECO:0007669"/>
    <property type="project" value="UniProtKB-UniRule"/>
</dbReference>
<dbReference type="InterPro" id="IPR013947">
    <property type="entry name" value="Mediator_Med14"/>
</dbReference>
<dbReference type="GO" id="GO:0006357">
    <property type="term" value="P:regulation of transcription by RNA polymerase II"/>
    <property type="evidence" value="ECO:0007669"/>
    <property type="project" value="InterPro"/>
</dbReference>
<dbReference type="PANTHER" id="PTHR12809:SF2">
    <property type="entry name" value="MEDIATOR OF RNA POLYMERASE II TRANSCRIPTION SUBUNIT 14"/>
    <property type="match status" value="1"/>
</dbReference>
<comment type="function">
    <text evidence="9">Component of the Mediator complex, a coactivator involved in the regulated transcription of nearly all RNA polymerase II-dependent genes. Mediator functions as a bridge to convey information from gene-specific regulatory proteins to the basal RNA polymerase II transcription machinery. Mediator is recruited to promoters by direct interactions with regulatory proteins and serves as a scaffold for the assembly of a functional preinitiation complex with RNA polymerase II and the general transcription factors.</text>
</comment>
<keyword evidence="4 9" id="KW-0805">Transcription regulation</keyword>
<dbReference type="PANTHER" id="PTHR12809">
    <property type="entry name" value="MEDIATOR COMPLEX SUBUNIT"/>
    <property type="match status" value="1"/>
</dbReference>
<proteinExistence type="inferred from homology"/>
<keyword evidence="6 9" id="KW-0804">Transcription</keyword>
<comment type="caution">
    <text evidence="12">The sequence shown here is derived from an EMBL/GenBank/DDBJ whole genome shotgun (WGS) entry which is preliminary data.</text>
</comment>
<gene>
    <name evidence="12" type="ORF">MKZ38_007146</name>
</gene>
<comment type="subcellular location">
    <subcellularLocation>
        <location evidence="1 9">Nucleus</location>
    </subcellularLocation>
</comment>
<dbReference type="EMBL" id="JAKWBI020000044">
    <property type="protein sequence ID" value="KAJ2904790.1"/>
    <property type="molecule type" value="Genomic_DNA"/>
</dbReference>
<reference evidence="12" key="1">
    <citation type="submission" date="2022-07" db="EMBL/GenBank/DDBJ databases">
        <title>Draft genome sequence of Zalerion maritima ATCC 34329, a (micro)plastics degrading marine fungus.</title>
        <authorList>
            <person name="Paco A."/>
            <person name="Goncalves M.F.M."/>
            <person name="Rocha-Santos T.A.P."/>
            <person name="Alves A."/>
        </authorList>
    </citation>
    <scope>NUCLEOTIDE SEQUENCE</scope>
    <source>
        <strain evidence="12">ATCC 34329</strain>
    </source>
</reference>
<feature type="region of interest" description="Disordered" evidence="10">
    <location>
        <begin position="28"/>
        <end position="66"/>
    </location>
</feature>
<keyword evidence="13" id="KW-1185">Reference proteome</keyword>
<feature type="region of interest" description="Disordered" evidence="10">
    <location>
        <begin position="109"/>
        <end position="129"/>
    </location>
</feature>
<sequence length="1155" mass="130286">MPAVVLAMENGIQNGVRTNHDRDIRQNGAVTTSDSKPPAGITNRNLVLPHHSPKPPKSADPNRFNELPDEIPHITQGFVPVGLLLSRLAQRSHNELREAIMEMAQIPVAKQHPNGNSVPPSSSNLPDDDSKANLQKKGMILTYAQRQHENWVKALIIAHWSRDAKEISKLIDLVNHMWAQNDQYITIRNTMVENKESFTFARLPPPDLKTGLQVLSYGTFPALPDFGFIDPPPLPAREQCEFLDNLDTLLSMRLNIDDHDKIPYHFRNFRVHDGRVTFTVKGEFEVALTIADENFTKQYWFVGFRFLFKPEPTNWTPRTEQFIEAKVNEALFNDGLDGCYRMLHEYVLTYKINEYRRQALELQKQKWVGTLGVEALNRASGIQYWVGRYRNGPKSWIILGASANKKPGQGDASDSVMPDRSTSSVSIRWFRDSVEVKDANITLDTERVSTDSLLRAVTGRHVQHILSTIHRKLLARPRFAARELGTRLAICQDDAGKSSLSIDLDRDEELVVKMDPITGFFALSPQTKITATFESRLNTSIKEPTEEGVFVMENIRTHYFMEELRRRGRSVGWETSGMPVKAEDIRLTLGTRENAQYVWFKRPGWESRWYVMLALGVSGDRWYLMDLAEKERRGGARLSTDNTIQAYVGLKVSAGHPDLNDEFFSDLETYVTGIMTHIVDLTELHRRKIPARFTQMGGGQSISPHIKMPSICIRLSSLLSDSSRNQRKPWAKDLVTLDFRGLHRLDTDSDAPRRPDVHIIAEARLTVTDKPRFSLLKGNVDEDILFNQGKGTFCLQIRSEIGKTVIETLSSRLRAIERLMNFVEAVCKAGPAVQSEAVTLRQIVFTYGDKVPTPSPQHQHQRQSSKVDRWKATVDLSDPKRVRIHLDDKNPHVRVLDYLDKLANSPKDFEKLPKVLATTLSLYVALDKMEEAWSNVSMQTGKIHFTILLRSLDWVGFRMQINTRAPNKPFVLSVEIKFKNRMGDAWWRIRRVVVPEVPATGAGGGTQPQQPQALDSDNILRVSWDKAKSRDPRIKRLGDACAAKPDSVGSALFALTHVIRACLGLDKQQPQQHKLQQQGQGQGQQQQQAGPAVAAAMKRQHSQQPQHRQQQHSQGQAPVAPMMGIPSPRRGSGSGGMANVRPGGNGNANAPFVLD</sequence>
<evidence type="ECO:0000313" key="12">
    <source>
        <dbReference type="EMBL" id="KAJ2904790.1"/>
    </source>
</evidence>
<dbReference type="InterPro" id="IPR055122">
    <property type="entry name" value="Med14_N"/>
</dbReference>
<evidence type="ECO:0000259" key="11">
    <source>
        <dbReference type="Pfam" id="PF08638"/>
    </source>
</evidence>
<comment type="similarity">
    <text evidence="2 9">Belongs to the Mediator complex subunit 14 family.</text>
</comment>
<feature type="domain" description="Mediator complex subunit MED14 N-terminal" evidence="11">
    <location>
        <begin position="78"/>
        <end position="292"/>
    </location>
</feature>
<dbReference type="AlphaFoldDB" id="A0AAD5RW76"/>
<evidence type="ECO:0000256" key="9">
    <source>
        <dbReference type="RuleBase" id="RU365082"/>
    </source>
</evidence>
<accession>A0AAD5RW76</accession>
<feature type="region of interest" description="Disordered" evidence="10">
    <location>
        <begin position="1073"/>
        <end position="1155"/>
    </location>
</feature>
<dbReference type="GO" id="GO:0016592">
    <property type="term" value="C:mediator complex"/>
    <property type="evidence" value="ECO:0007669"/>
    <property type="project" value="UniProtKB-UniRule"/>
</dbReference>
<dbReference type="Pfam" id="PF26204">
    <property type="entry name" value="Med14_fung"/>
    <property type="match status" value="1"/>
</dbReference>
<evidence type="ECO:0000256" key="3">
    <source>
        <dbReference type="ARBA" id="ARBA00019619"/>
    </source>
</evidence>
<evidence type="ECO:0000256" key="8">
    <source>
        <dbReference type="ARBA" id="ARBA00032007"/>
    </source>
</evidence>
<dbReference type="Pfam" id="PF08638">
    <property type="entry name" value="Med14"/>
    <property type="match status" value="1"/>
</dbReference>
<evidence type="ECO:0000256" key="7">
    <source>
        <dbReference type="ARBA" id="ARBA00023242"/>
    </source>
</evidence>
<evidence type="ECO:0000256" key="4">
    <source>
        <dbReference type="ARBA" id="ARBA00023015"/>
    </source>
</evidence>
<evidence type="ECO:0000313" key="13">
    <source>
        <dbReference type="Proteomes" id="UP001201980"/>
    </source>
</evidence>